<feature type="signal peptide" evidence="1">
    <location>
        <begin position="1"/>
        <end position="21"/>
    </location>
</feature>
<keyword evidence="3" id="KW-1185">Reference proteome</keyword>
<accession>A0A6M8HSP8</accession>
<evidence type="ECO:0000256" key="1">
    <source>
        <dbReference type="SAM" id="SignalP"/>
    </source>
</evidence>
<gene>
    <name evidence="2" type="ORF">HN018_15295</name>
</gene>
<reference evidence="2 3" key="1">
    <citation type="journal article" date="2014" name="World J. Microbiol. Biotechnol.">
        <title>Biodiversity and physiological characteristics of Antarctic and Arctic lichens-associated bacteria.</title>
        <authorList>
            <person name="Lee Y.M."/>
            <person name="Kim E.H."/>
            <person name="Lee H.K."/>
            <person name="Hong S.G."/>
        </authorList>
    </citation>
    <scope>NUCLEOTIDE SEQUENCE [LARGE SCALE GENOMIC DNA]</scope>
    <source>
        <strain evidence="2 3">PAMC 26569</strain>
    </source>
</reference>
<dbReference type="Proteomes" id="UP000500767">
    <property type="component" value="Chromosome"/>
</dbReference>
<name>A0A6M8HSP8_9PROT</name>
<dbReference type="RefSeq" id="WP_171833249.1">
    <property type="nucleotide sequence ID" value="NZ_CP053708.1"/>
</dbReference>
<dbReference type="EMBL" id="CP053708">
    <property type="protein sequence ID" value="QKE91227.1"/>
    <property type="molecule type" value="Genomic_DNA"/>
</dbReference>
<keyword evidence="1" id="KW-0732">Signal</keyword>
<dbReference type="AlphaFoldDB" id="A0A6M8HSP8"/>
<proteinExistence type="predicted"/>
<evidence type="ECO:0000313" key="3">
    <source>
        <dbReference type="Proteomes" id="UP000500767"/>
    </source>
</evidence>
<organism evidence="2 3">
    <name type="scientific">Lichenicola cladoniae</name>
    <dbReference type="NCBI Taxonomy" id="1484109"/>
    <lineage>
        <taxon>Bacteria</taxon>
        <taxon>Pseudomonadati</taxon>
        <taxon>Pseudomonadota</taxon>
        <taxon>Alphaproteobacteria</taxon>
        <taxon>Acetobacterales</taxon>
        <taxon>Acetobacteraceae</taxon>
        <taxon>Lichenicola</taxon>
    </lineage>
</organism>
<sequence>MKSLVLGATLLAFTLGGVASAAPCRDTHGKFVTCPSVKPKACRDAKGKFASCTTAMATTPK</sequence>
<evidence type="ECO:0000313" key="2">
    <source>
        <dbReference type="EMBL" id="QKE91227.1"/>
    </source>
</evidence>
<protein>
    <submittedName>
        <fullName evidence="2">Uncharacterized protein</fullName>
    </submittedName>
</protein>
<feature type="chain" id="PRO_5026821457" evidence="1">
    <location>
        <begin position="22"/>
        <end position="61"/>
    </location>
</feature>
<dbReference type="KEGG" id="lck:HN018_15295"/>